<dbReference type="EMBL" id="HE573020">
    <property type="protein sequence ID" value="CCC47739.1"/>
    <property type="molecule type" value="Genomic_DNA"/>
</dbReference>
<name>G0TUV2_TRYVY</name>
<feature type="region of interest" description="Disordered" evidence="1">
    <location>
        <begin position="1"/>
        <end position="31"/>
    </location>
</feature>
<protein>
    <submittedName>
        <fullName evidence="2">Uncharacterized protein</fullName>
    </submittedName>
</protein>
<feature type="compositionally biased region" description="Polar residues" evidence="1">
    <location>
        <begin position="303"/>
        <end position="318"/>
    </location>
</feature>
<feature type="region of interest" description="Disordered" evidence="1">
    <location>
        <begin position="292"/>
        <end position="328"/>
    </location>
</feature>
<proteinExistence type="predicted"/>
<evidence type="ECO:0000256" key="1">
    <source>
        <dbReference type="SAM" id="MobiDB-lite"/>
    </source>
</evidence>
<feature type="region of interest" description="Disordered" evidence="1">
    <location>
        <begin position="880"/>
        <end position="906"/>
    </location>
</feature>
<feature type="region of interest" description="Disordered" evidence="1">
    <location>
        <begin position="72"/>
        <end position="94"/>
    </location>
</feature>
<sequence length="929" mass="102421">MGAVPSRETLERGLHIVRPPQGSGGSGGSHKKHDIVLIPLIKKFFTSPDCPLFVQFHRAQCDPGVRYYFRRPGNPGDLSRIPTTDDNGDKSAHPSREALYHGVVERVDEMLFDTDEEMRQAYEHSIRDTELTSAYCQPGRVKKRVLPILCAVAFRYSNDKLTQLQNTVNNSPNSGTPVGGKACYLQAVLENGVALGDSVVNIVGCFGFVPMETEGMQVSSSPTVSHNFQGSSALMSFPLSRSQMPTPASQASSFGQHGGFNVHAPATRASVVRDAYEECSAHMPHLNLHDRLPKKHDGPQLARQPNVSLTLSHSSTPSYDPHHSQKHQGIFTHESAGGRGASKRGTLLRGAAQSNYDHFASLPPPVAAPLAAIVFLTKSAGEQNLSRLTFIAATTYYEQLVNAGVLQSDASQSSCSPGHDNTPLPPMETFSFSSLMTNVPILSFVYEMRCRWERFGFVSYPPIDQHSGTNSTSSLSPNSAYGNAFADGSALPMSREDFEMWITDDSMFHGRISKALAERLCLNMAKRPDVMSIRVQPPPNENSYWRFRGLVDRYNTPPTPLSEADDAAEARDVYVMGAAVIDGFDEGDVLVYDRQSRVWVANRNIPLDVVVLVAMRAVCRAAREAPPDDPGWVVEEEAVEEEASEDVRLHEKSFAEANGDAAGLRKTKRKLRRVHVHEGNFYIYSFKLNGTTYYHGIVPDFANPKKKKALRSSCVADTEQQCTAECGTPTQSHLTNSEQRLQQRWEQKQEQGEDVKEKASGFPSITAALFYFMSDTQEGDQSGTTPYLATRVRYAAIEAARNFVGSLCYCARGDWRLASDAINVADSSAPVDLVSSTNSLNEVNSNASGGYGFCFSKFPSLSALVNPVIRRKSTFVQVGREEENNVTHENQEGKREESVTMENSDAESSVSIVKRLIHDTRYVWDWGRS</sequence>
<organism evidence="2">
    <name type="scientific">Trypanosoma vivax (strain Y486)</name>
    <dbReference type="NCBI Taxonomy" id="1055687"/>
    <lineage>
        <taxon>Eukaryota</taxon>
        <taxon>Discoba</taxon>
        <taxon>Euglenozoa</taxon>
        <taxon>Kinetoplastea</taxon>
        <taxon>Metakinetoplastina</taxon>
        <taxon>Trypanosomatida</taxon>
        <taxon>Trypanosomatidae</taxon>
        <taxon>Trypanosoma</taxon>
        <taxon>Duttonella</taxon>
    </lineage>
</organism>
<reference evidence="2" key="1">
    <citation type="journal article" date="2012" name="Proc. Natl. Acad. Sci. U.S.A.">
        <title>Antigenic diversity is generated by distinct evolutionary mechanisms in African trypanosome species.</title>
        <authorList>
            <person name="Jackson A.P."/>
            <person name="Berry A."/>
            <person name="Aslett M."/>
            <person name="Allison H.C."/>
            <person name="Burton P."/>
            <person name="Vavrova-Anderson J."/>
            <person name="Brown R."/>
            <person name="Browne H."/>
            <person name="Corton N."/>
            <person name="Hauser H."/>
            <person name="Gamble J."/>
            <person name="Gilderthorp R."/>
            <person name="Marcello L."/>
            <person name="McQuillan J."/>
            <person name="Otto T.D."/>
            <person name="Quail M.A."/>
            <person name="Sanders M.J."/>
            <person name="van Tonder A."/>
            <person name="Ginger M.L."/>
            <person name="Field M.C."/>
            <person name="Barry J.D."/>
            <person name="Hertz-Fowler C."/>
            <person name="Berriman M."/>
        </authorList>
    </citation>
    <scope>NUCLEOTIDE SEQUENCE</scope>
    <source>
        <strain evidence="2">Y486</strain>
    </source>
</reference>
<gene>
    <name evidence="2" type="ORF">TVY486_0404060</name>
</gene>
<dbReference type="PANTHER" id="PTHR35614:SF5">
    <property type="entry name" value="SPRY DOMAIN-CONTAINING PROTEIN"/>
    <property type="match status" value="1"/>
</dbReference>
<dbReference type="VEuPathDB" id="TriTrypDB:TvY486_0404060"/>
<feature type="compositionally biased region" description="Basic and acidic residues" evidence="1">
    <location>
        <begin position="880"/>
        <end position="898"/>
    </location>
</feature>
<dbReference type="AlphaFoldDB" id="G0TUV2"/>
<accession>G0TUV2</accession>
<dbReference type="PANTHER" id="PTHR35614">
    <property type="match status" value="1"/>
</dbReference>
<evidence type="ECO:0000313" key="2">
    <source>
        <dbReference type="EMBL" id="CCC47739.1"/>
    </source>
</evidence>